<dbReference type="InterPro" id="IPR050748">
    <property type="entry name" value="Glycosyltrans_8_dom-fam"/>
</dbReference>
<dbReference type="Pfam" id="PF01501">
    <property type="entry name" value="Glyco_transf_8"/>
    <property type="match status" value="1"/>
</dbReference>
<evidence type="ECO:0000256" key="3">
    <source>
        <dbReference type="ARBA" id="ARBA00022723"/>
    </source>
</evidence>
<keyword evidence="1" id="KW-0328">Glycosyltransferase</keyword>
<dbReference type="PANTHER" id="PTHR13778:SF47">
    <property type="entry name" value="LIPOPOLYSACCHARIDE 1,3-GALACTOSYLTRANSFERASE"/>
    <property type="match status" value="1"/>
</dbReference>
<dbReference type="Gene3D" id="3.90.550.10">
    <property type="entry name" value="Spore Coat Polysaccharide Biosynthesis Protein SpsA, Chain A"/>
    <property type="match status" value="1"/>
</dbReference>
<keyword evidence="5" id="KW-1185">Reference proteome</keyword>
<dbReference type="CDD" id="cd04194">
    <property type="entry name" value="GT8_A4GalT_like"/>
    <property type="match status" value="1"/>
</dbReference>
<dbReference type="OrthoDB" id="5464610at2"/>
<dbReference type="GO" id="GO:0046872">
    <property type="term" value="F:metal ion binding"/>
    <property type="evidence" value="ECO:0007669"/>
    <property type="project" value="UniProtKB-KW"/>
</dbReference>
<evidence type="ECO:0000313" key="5">
    <source>
        <dbReference type="Proteomes" id="UP000295511"/>
    </source>
</evidence>
<dbReference type="PANTHER" id="PTHR13778">
    <property type="entry name" value="GLYCOSYLTRANSFERASE 8 DOMAIN-CONTAINING PROTEIN"/>
    <property type="match status" value="1"/>
</dbReference>
<dbReference type="EMBL" id="SMRU01000027">
    <property type="protein sequence ID" value="TDF91789.1"/>
    <property type="molecule type" value="Genomic_DNA"/>
</dbReference>
<dbReference type="InterPro" id="IPR002495">
    <property type="entry name" value="Glyco_trans_8"/>
</dbReference>
<evidence type="ECO:0000256" key="1">
    <source>
        <dbReference type="ARBA" id="ARBA00022676"/>
    </source>
</evidence>
<dbReference type="InterPro" id="IPR029044">
    <property type="entry name" value="Nucleotide-diphossugar_trans"/>
</dbReference>
<keyword evidence="2 4" id="KW-0808">Transferase</keyword>
<dbReference type="GO" id="GO:0016757">
    <property type="term" value="F:glycosyltransferase activity"/>
    <property type="evidence" value="ECO:0007669"/>
    <property type="project" value="UniProtKB-KW"/>
</dbReference>
<dbReference type="SUPFAM" id="SSF53448">
    <property type="entry name" value="Nucleotide-diphospho-sugar transferases"/>
    <property type="match status" value="1"/>
</dbReference>
<keyword evidence="3" id="KW-0479">Metal-binding</keyword>
<sequence length="295" mass="32957">MISWTGQSKSIEQATIQHPMRIALCADEVYSLPLAVAVGSILDVASDPTKVEIIVIDCGIHRESRKMLSDAWAPHGDRVKFVKPAVQSWLSLADPARTWISAATYARLLLPEILPDSWRRVIYIDTDTLTLSDLGELWELDLGDLPLAAIHDCGIPFVGSRGGIQNWPDYHLDPAAKYFNAGVMLLNLDLIRAQGTFESAWSYCASSAGLAAWADQEGLNAAVGGQFLELPQSWNAMWYWTRDDLPLDEGERLMQAVQIRHYSGPEKPWLDPRLNKMPWGWKAYRCALNKIQGNP</sequence>
<organism evidence="4 5">
    <name type="scientific">Arthrobacter terricola</name>
    <dbReference type="NCBI Taxonomy" id="2547396"/>
    <lineage>
        <taxon>Bacteria</taxon>
        <taxon>Bacillati</taxon>
        <taxon>Actinomycetota</taxon>
        <taxon>Actinomycetes</taxon>
        <taxon>Micrococcales</taxon>
        <taxon>Micrococcaceae</taxon>
        <taxon>Arthrobacter</taxon>
    </lineage>
</organism>
<comment type="caution">
    <text evidence="4">The sequence shown here is derived from an EMBL/GenBank/DDBJ whole genome shotgun (WGS) entry which is preliminary data.</text>
</comment>
<accession>A0A4R5K9T8</accession>
<evidence type="ECO:0000256" key="2">
    <source>
        <dbReference type="ARBA" id="ARBA00022679"/>
    </source>
</evidence>
<proteinExistence type="predicted"/>
<evidence type="ECO:0000313" key="4">
    <source>
        <dbReference type="EMBL" id="TDF91789.1"/>
    </source>
</evidence>
<gene>
    <name evidence="4" type="ORF">E1809_19925</name>
</gene>
<name>A0A4R5K9T8_9MICC</name>
<reference evidence="4 5" key="1">
    <citation type="submission" date="2019-03" db="EMBL/GenBank/DDBJ databases">
        <title>Whole genome sequence of Arthrobacter sp JH1-1.</title>
        <authorList>
            <person name="Trinh H.N."/>
        </authorList>
    </citation>
    <scope>NUCLEOTIDE SEQUENCE [LARGE SCALE GENOMIC DNA]</scope>
    <source>
        <strain evidence="4 5">JH1-1</strain>
    </source>
</reference>
<dbReference type="AlphaFoldDB" id="A0A4R5K9T8"/>
<dbReference type="Proteomes" id="UP000295511">
    <property type="component" value="Unassembled WGS sequence"/>
</dbReference>
<protein>
    <submittedName>
        <fullName evidence="4">Glycosyltransferase family 8 protein</fullName>
    </submittedName>
</protein>